<comment type="caution">
    <text evidence="1">The sequence shown here is derived from an EMBL/GenBank/DDBJ whole genome shotgun (WGS) entry which is preliminary data.</text>
</comment>
<dbReference type="Proteomes" id="UP000499080">
    <property type="component" value="Unassembled WGS sequence"/>
</dbReference>
<name>A0A4Y2IWU4_ARAVE</name>
<organism evidence="1 2">
    <name type="scientific">Araneus ventricosus</name>
    <name type="common">Orbweaver spider</name>
    <name type="synonym">Epeira ventricosa</name>
    <dbReference type="NCBI Taxonomy" id="182803"/>
    <lineage>
        <taxon>Eukaryota</taxon>
        <taxon>Metazoa</taxon>
        <taxon>Ecdysozoa</taxon>
        <taxon>Arthropoda</taxon>
        <taxon>Chelicerata</taxon>
        <taxon>Arachnida</taxon>
        <taxon>Araneae</taxon>
        <taxon>Araneomorphae</taxon>
        <taxon>Entelegynae</taxon>
        <taxon>Araneoidea</taxon>
        <taxon>Araneidae</taxon>
        <taxon>Araneus</taxon>
    </lineage>
</organism>
<gene>
    <name evidence="1" type="ORF">AVEN_240185_1</name>
</gene>
<proteinExistence type="predicted"/>
<protein>
    <submittedName>
        <fullName evidence="1">Uncharacterized protein</fullName>
    </submittedName>
</protein>
<evidence type="ECO:0000313" key="2">
    <source>
        <dbReference type="Proteomes" id="UP000499080"/>
    </source>
</evidence>
<evidence type="ECO:0000313" key="1">
    <source>
        <dbReference type="EMBL" id="GBM82054.1"/>
    </source>
</evidence>
<dbReference type="EMBL" id="BGPR01108182">
    <property type="protein sequence ID" value="GBM82054.1"/>
    <property type="molecule type" value="Genomic_DNA"/>
</dbReference>
<reference evidence="1 2" key="1">
    <citation type="journal article" date="2019" name="Sci. Rep.">
        <title>Orb-weaving spider Araneus ventricosus genome elucidates the spidroin gene catalogue.</title>
        <authorList>
            <person name="Kono N."/>
            <person name="Nakamura H."/>
            <person name="Ohtoshi R."/>
            <person name="Moran D.A.P."/>
            <person name="Shinohara A."/>
            <person name="Yoshida Y."/>
            <person name="Fujiwara M."/>
            <person name="Mori M."/>
            <person name="Tomita M."/>
            <person name="Arakawa K."/>
        </authorList>
    </citation>
    <scope>NUCLEOTIDE SEQUENCE [LARGE SCALE GENOMIC DNA]</scope>
</reference>
<sequence>MHIQLVQLPKWHQAQGHGATSCHQHWSHVHSTGSVAVMASGTRTWGDVLSPTLLPCPFNWFSCRNGIRHKDMSDVLSPTSALCTFNWFSCRNDIMHRDMRRRTVTNTGPMFIQLVQLP</sequence>
<dbReference type="AlphaFoldDB" id="A0A4Y2IWU4"/>
<accession>A0A4Y2IWU4</accession>
<keyword evidence="2" id="KW-1185">Reference proteome</keyword>